<dbReference type="Proteomes" id="UP000004095">
    <property type="component" value="Unassembled WGS sequence"/>
</dbReference>
<sequence length="41" mass="4567">MYKGVVSAFMNANRRGLRKNGGKSQPASFGISTSYFIQRKI</sequence>
<reference evidence="1 2" key="1">
    <citation type="submission" date="2007-01" db="EMBL/GenBank/DDBJ databases">
        <authorList>
            <person name="Haygood M."/>
            <person name="Podell S."/>
            <person name="Anderson C."/>
            <person name="Hopkinson B."/>
            <person name="Roe K."/>
            <person name="Barbeau K."/>
            <person name="Gaasterland T."/>
            <person name="Ferriera S."/>
            <person name="Johnson J."/>
            <person name="Kravitz S."/>
            <person name="Beeson K."/>
            <person name="Sutton G."/>
            <person name="Rogers Y.-H."/>
            <person name="Friedman R."/>
            <person name="Frazier M."/>
            <person name="Venter J.C."/>
        </authorList>
    </citation>
    <scope>NUCLEOTIDE SEQUENCE [LARGE SCALE GENOMIC DNA]</scope>
    <source>
        <strain evidence="1 2">ATCC 23134</strain>
    </source>
</reference>
<protein>
    <submittedName>
        <fullName evidence="1">Uncharacterized protein</fullName>
    </submittedName>
</protein>
<evidence type="ECO:0000313" key="2">
    <source>
        <dbReference type="Proteomes" id="UP000004095"/>
    </source>
</evidence>
<keyword evidence="2" id="KW-1185">Reference proteome</keyword>
<gene>
    <name evidence="1" type="ORF">M23134_07838</name>
</gene>
<organism evidence="1 2">
    <name type="scientific">Microscilla marina ATCC 23134</name>
    <dbReference type="NCBI Taxonomy" id="313606"/>
    <lineage>
        <taxon>Bacteria</taxon>
        <taxon>Pseudomonadati</taxon>
        <taxon>Bacteroidota</taxon>
        <taxon>Cytophagia</taxon>
        <taxon>Cytophagales</taxon>
        <taxon>Microscillaceae</taxon>
        <taxon>Microscilla</taxon>
    </lineage>
</organism>
<accession>A1ZLI6</accession>
<proteinExistence type="predicted"/>
<comment type="caution">
    <text evidence="1">The sequence shown here is derived from an EMBL/GenBank/DDBJ whole genome shotgun (WGS) entry which is preliminary data.</text>
</comment>
<evidence type="ECO:0000313" key="1">
    <source>
        <dbReference type="EMBL" id="EAY28740.1"/>
    </source>
</evidence>
<name>A1ZLI6_MICM2</name>
<dbReference type="AlphaFoldDB" id="A1ZLI6"/>
<dbReference type="EMBL" id="AAWS01000014">
    <property type="protein sequence ID" value="EAY28740.1"/>
    <property type="molecule type" value="Genomic_DNA"/>
</dbReference>